<gene>
    <name evidence="2" type="ORF">MENT_LOCUS33732</name>
</gene>
<dbReference type="EMBL" id="CAJEWN010000403">
    <property type="protein sequence ID" value="CAD2181580.1"/>
    <property type="molecule type" value="Genomic_DNA"/>
</dbReference>
<comment type="caution">
    <text evidence="2">The sequence shown here is derived from an EMBL/GenBank/DDBJ whole genome shotgun (WGS) entry which is preliminary data.</text>
</comment>
<dbReference type="Proteomes" id="UP000580250">
    <property type="component" value="Unassembled WGS sequence"/>
</dbReference>
<organism evidence="2 3">
    <name type="scientific">Meloidogyne enterolobii</name>
    <name type="common">Root-knot nematode worm</name>
    <name type="synonym">Meloidogyne mayaguensis</name>
    <dbReference type="NCBI Taxonomy" id="390850"/>
    <lineage>
        <taxon>Eukaryota</taxon>
        <taxon>Metazoa</taxon>
        <taxon>Ecdysozoa</taxon>
        <taxon>Nematoda</taxon>
        <taxon>Chromadorea</taxon>
        <taxon>Rhabditida</taxon>
        <taxon>Tylenchina</taxon>
        <taxon>Tylenchomorpha</taxon>
        <taxon>Tylenchoidea</taxon>
        <taxon>Meloidogynidae</taxon>
        <taxon>Meloidogyninae</taxon>
        <taxon>Meloidogyne</taxon>
    </lineage>
</organism>
<feature type="compositionally biased region" description="Acidic residues" evidence="1">
    <location>
        <begin position="407"/>
        <end position="416"/>
    </location>
</feature>
<feature type="region of interest" description="Disordered" evidence="1">
    <location>
        <begin position="366"/>
        <end position="416"/>
    </location>
</feature>
<feature type="compositionally biased region" description="Low complexity" evidence="1">
    <location>
        <begin position="372"/>
        <end position="385"/>
    </location>
</feature>
<feature type="compositionally biased region" description="Basic and acidic residues" evidence="1">
    <location>
        <begin position="393"/>
        <end position="406"/>
    </location>
</feature>
<reference evidence="2 3" key="1">
    <citation type="submission" date="2020-08" db="EMBL/GenBank/DDBJ databases">
        <authorList>
            <person name="Koutsovoulos G."/>
            <person name="Danchin GJ E."/>
        </authorList>
    </citation>
    <scope>NUCLEOTIDE SEQUENCE [LARGE SCALE GENOMIC DNA]</scope>
</reference>
<dbReference type="SUPFAM" id="SSF50630">
    <property type="entry name" value="Acid proteases"/>
    <property type="match status" value="1"/>
</dbReference>
<sequence>MALSIEELKILIFISGMPSDATAVRQVAMKSVESKSEKGHAVTLKEIIEECRAFMANKSEALYLVKEKMSEVKKEVPEVNTVEKVKCYENSESENGSQCKKQWSKPNVKYQQDIIQKKCSHCGRFGHWRMHCKFLNDKQYQPKRQWSNDNNHSGSPYCAILDIFDPMQSVEKEEWIKQKVKFGELDIEMIVDTASQINVVTKEVWKSIGQPTIEKVNYSGIGLGDNKVEIEGKFRSKVRVKDKVVFMEFQLVHSEVCILGLPGLKEVSEQSQKPKYNKWNKKKANFKIQKNAFPNGTKVKVKNTNKRSGKIEWLHGEILRKTEYAWKIKVPVLKSIVTRSFKEIRRDEWNNKKKLLNEDMQKMNMSEEKVLSESSVTSSSGSTVDNSKKIKSKMKDNVGNKPKMKEAEDEDKQMEM</sequence>
<proteinExistence type="predicted"/>
<dbReference type="InterPro" id="IPR021109">
    <property type="entry name" value="Peptidase_aspartic_dom_sf"/>
</dbReference>
<dbReference type="OrthoDB" id="5833993at2759"/>
<evidence type="ECO:0000313" key="3">
    <source>
        <dbReference type="Proteomes" id="UP000580250"/>
    </source>
</evidence>
<dbReference type="Gene3D" id="2.40.70.10">
    <property type="entry name" value="Acid Proteases"/>
    <property type="match status" value="1"/>
</dbReference>
<accession>A0A6V7W353</accession>
<name>A0A6V7W353_MELEN</name>
<evidence type="ECO:0000256" key="1">
    <source>
        <dbReference type="SAM" id="MobiDB-lite"/>
    </source>
</evidence>
<protein>
    <submittedName>
        <fullName evidence="2">Uncharacterized protein</fullName>
    </submittedName>
</protein>
<evidence type="ECO:0000313" key="2">
    <source>
        <dbReference type="EMBL" id="CAD2181580.1"/>
    </source>
</evidence>
<dbReference type="AlphaFoldDB" id="A0A6V7W353"/>